<dbReference type="InterPro" id="IPR011990">
    <property type="entry name" value="TPR-like_helical_dom_sf"/>
</dbReference>
<dbReference type="Pfam" id="PF13432">
    <property type="entry name" value="TPR_16"/>
    <property type="match status" value="1"/>
</dbReference>
<evidence type="ECO:0008006" key="5">
    <source>
        <dbReference type="Google" id="ProtNLM"/>
    </source>
</evidence>
<dbReference type="SMART" id="SM00028">
    <property type="entry name" value="TPR"/>
    <property type="match status" value="4"/>
</dbReference>
<dbReference type="EMBL" id="PEYC01000004">
    <property type="protein sequence ID" value="PIS40365.1"/>
    <property type="molecule type" value="Genomic_DNA"/>
</dbReference>
<feature type="transmembrane region" description="Helical" evidence="2">
    <location>
        <begin position="54"/>
        <end position="73"/>
    </location>
</feature>
<gene>
    <name evidence="3" type="ORF">COT32_00170</name>
</gene>
<reference evidence="4" key="1">
    <citation type="submission" date="2017-09" db="EMBL/GenBank/DDBJ databases">
        <title>Depth-based differentiation of microbial function through sediment-hosted aquifers and enrichment of novel symbionts in the deep terrestrial subsurface.</title>
        <authorList>
            <person name="Probst A.J."/>
            <person name="Ladd B."/>
            <person name="Jarett J.K."/>
            <person name="Geller-Mcgrath D.E."/>
            <person name="Sieber C.M.K."/>
            <person name="Emerson J.B."/>
            <person name="Anantharaman K."/>
            <person name="Thomas B.C."/>
            <person name="Malmstrom R."/>
            <person name="Stieglmeier M."/>
            <person name="Klingl A."/>
            <person name="Woyke T."/>
            <person name="Ryan C.M."/>
            <person name="Banfield J.F."/>
        </authorList>
    </citation>
    <scope>NUCLEOTIDE SEQUENCE [LARGE SCALE GENOMIC DNA]</scope>
</reference>
<evidence type="ECO:0000313" key="3">
    <source>
        <dbReference type="EMBL" id="PIS40365.1"/>
    </source>
</evidence>
<comment type="caution">
    <text evidence="3">The sequence shown here is derived from an EMBL/GenBank/DDBJ whole genome shotgun (WGS) entry which is preliminary data.</text>
</comment>
<feature type="repeat" description="TPR" evidence="1">
    <location>
        <begin position="682"/>
        <end position="715"/>
    </location>
</feature>
<feature type="transmembrane region" description="Helical" evidence="2">
    <location>
        <begin position="214"/>
        <end position="230"/>
    </location>
</feature>
<feature type="transmembrane region" description="Helical" evidence="2">
    <location>
        <begin position="416"/>
        <end position="433"/>
    </location>
</feature>
<feature type="transmembrane region" description="Helical" evidence="2">
    <location>
        <begin position="388"/>
        <end position="410"/>
    </location>
</feature>
<dbReference type="InterPro" id="IPR051533">
    <property type="entry name" value="WaaL-like"/>
</dbReference>
<keyword evidence="2" id="KW-0812">Transmembrane</keyword>
<protein>
    <recommendedName>
        <fullName evidence="5">UDP-N-acetylglucosamine--peptide N-acetylglucosaminyltransferase SPINDLY</fullName>
    </recommendedName>
</protein>
<feature type="transmembrane region" description="Helical" evidence="2">
    <location>
        <begin position="145"/>
        <end position="166"/>
    </location>
</feature>
<dbReference type="PROSITE" id="PS50005">
    <property type="entry name" value="TPR"/>
    <property type="match status" value="3"/>
</dbReference>
<dbReference type="Gene3D" id="1.25.40.10">
    <property type="entry name" value="Tetratricopeptide repeat domain"/>
    <property type="match status" value="3"/>
</dbReference>
<dbReference type="PROSITE" id="PS50293">
    <property type="entry name" value="TPR_REGION"/>
    <property type="match status" value="1"/>
</dbReference>
<feature type="transmembrane region" description="Helical" evidence="2">
    <location>
        <begin position="27"/>
        <end position="48"/>
    </location>
</feature>
<dbReference type="InterPro" id="IPR019734">
    <property type="entry name" value="TPR_rpt"/>
</dbReference>
<name>A0A2H0YPD6_9BACT</name>
<evidence type="ECO:0000256" key="1">
    <source>
        <dbReference type="PROSITE-ProRule" id="PRU00339"/>
    </source>
</evidence>
<keyword evidence="2" id="KW-1133">Transmembrane helix</keyword>
<feature type="transmembrane region" description="Helical" evidence="2">
    <location>
        <begin position="112"/>
        <end position="133"/>
    </location>
</feature>
<feature type="transmembrane region" description="Helical" evidence="2">
    <location>
        <begin position="186"/>
        <end position="207"/>
    </location>
</feature>
<proteinExistence type="predicted"/>
<feature type="transmembrane region" description="Helical" evidence="2">
    <location>
        <begin position="85"/>
        <end position="106"/>
    </location>
</feature>
<dbReference type="Pfam" id="PF13181">
    <property type="entry name" value="TPR_8"/>
    <property type="match status" value="1"/>
</dbReference>
<sequence>MKTSTKIKELPKEVSSFAETGERVSKIALELLIFLMPILFLPWTVNVLEFNKQALLIVMVLIALFAWFLKVLISGKVNFSLSLIHLPLIVLFLVYLFSTIFSLWPYGSFWGWPQITSESLLSLLGLVLFYFLLSNIFERKEIFNVLALFILSGSLAMLYGILQLFGKFFLPIGFTKTASFNTIGGVNNLGIFAAGLLPLIIICLVAAKKIHYRVFFFGALVVSTVLLLLINFQIAWWLLLTASVLIIVFGFQRRDIFDGRWLVLPIFFLVLALLFSFFRFQIPGFAQPPVEVFLKQQPSFSIAWQALRESPIFGTGPGTFVYNFSKYKALNFNQDFFWNLRFEWAGSKILTILGTNGILGVLAFLTLLGFFVFYGIRFLLVRDRASANFWLPSFGVFISFLVLSIGFFLYGSNLTIDFTYFLILGSTIVIFAPPKKEFILKPSSLLTLGLTFTFTVIFIFGLGIFILEGQRYIASVSCLKGIELWQQGQNEKALKQLERAVKIAPQNDFYWQELSQLYIQNINEIAKSADLSQEEVIKKIQFYINNAVNSTKEATNRNPENVVNWSVQGFVYQSLIGVVGGTKDQAVISYERAGQLEPTNPYFPTQTGISLLKEAETLTQDKQGEREKLLSDAQEKFEKAIELKTDYAPARFQMAMVYQAKGKEAEMLEELEKTKDFAPNDIGLAFQLGLVYYQRGNFERAKTELERTTSLNPNYANALYFLGLTYEKLGRRDDAIKIFERVVALNPDHPIATAVLNNLKTGQEPLKGVIEEQPPQAPIKE</sequence>
<dbReference type="Proteomes" id="UP000231472">
    <property type="component" value="Unassembled WGS sequence"/>
</dbReference>
<dbReference type="SUPFAM" id="SSF48452">
    <property type="entry name" value="TPR-like"/>
    <property type="match status" value="2"/>
</dbReference>
<feature type="transmembrane region" description="Helical" evidence="2">
    <location>
        <begin position="445"/>
        <end position="467"/>
    </location>
</feature>
<feature type="repeat" description="TPR" evidence="1">
    <location>
        <begin position="474"/>
        <end position="507"/>
    </location>
</feature>
<feature type="repeat" description="TPR" evidence="1">
    <location>
        <begin position="716"/>
        <end position="749"/>
    </location>
</feature>
<feature type="transmembrane region" description="Helical" evidence="2">
    <location>
        <begin position="349"/>
        <end position="376"/>
    </location>
</feature>
<feature type="transmembrane region" description="Helical" evidence="2">
    <location>
        <begin position="236"/>
        <end position="252"/>
    </location>
</feature>
<keyword evidence="2" id="KW-0472">Membrane</keyword>
<organism evidence="3 4">
    <name type="scientific">Candidatus Nealsonbacteria bacterium CG08_land_8_20_14_0_20_36_22</name>
    <dbReference type="NCBI Taxonomy" id="1974704"/>
    <lineage>
        <taxon>Bacteria</taxon>
        <taxon>Candidatus Nealsoniibacteriota</taxon>
    </lineage>
</organism>
<dbReference type="AlphaFoldDB" id="A0A2H0YPD6"/>
<feature type="transmembrane region" description="Helical" evidence="2">
    <location>
        <begin position="261"/>
        <end position="282"/>
    </location>
</feature>
<evidence type="ECO:0000256" key="2">
    <source>
        <dbReference type="SAM" id="Phobius"/>
    </source>
</evidence>
<dbReference type="PANTHER" id="PTHR37422">
    <property type="entry name" value="TEICHURONIC ACID BIOSYNTHESIS PROTEIN TUAE"/>
    <property type="match status" value="1"/>
</dbReference>
<accession>A0A2H0YPD6</accession>
<evidence type="ECO:0000313" key="4">
    <source>
        <dbReference type="Proteomes" id="UP000231472"/>
    </source>
</evidence>
<keyword evidence="1" id="KW-0802">TPR repeat</keyword>
<dbReference type="PANTHER" id="PTHR37422:SF13">
    <property type="entry name" value="LIPOPOLYSACCHARIDE BIOSYNTHESIS PROTEIN PA4999-RELATED"/>
    <property type="match status" value="1"/>
</dbReference>